<dbReference type="PANTHER" id="PTHR10000">
    <property type="entry name" value="PHOSPHOSERINE PHOSPHATASE"/>
    <property type="match status" value="1"/>
</dbReference>
<dbReference type="InterPro" id="IPR006379">
    <property type="entry name" value="HAD-SF_hydro_IIB"/>
</dbReference>
<dbReference type="NCBIfam" id="TIGR00099">
    <property type="entry name" value="Cof-subfamily"/>
    <property type="match status" value="1"/>
</dbReference>
<dbReference type="GO" id="GO:0005829">
    <property type="term" value="C:cytosol"/>
    <property type="evidence" value="ECO:0007669"/>
    <property type="project" value="TreeGrafter"/>
</dbReference>
<dbReference type="Gene3D" id="3.30.1240.10">
    <property type="match status" value="1"/>
</dbReference>
<dbReference type="eggNOG" id="COG0561">
    <property type="taxonomic scope" value="Bacteria"/>
</dbReference>
<dbReference type="InterPro" id="IPR036412">
    <property type="entry name" value="HAD-like_sf"/>
</dbReference>
<dbReference type="NCBIfam" id="TIGR01484">
    <property type="entry name" value="HAD-SF-IIB"/>
    <property type="match status" value="1"/>
</dbReference>
<name>L0A5H0_DEIPD</name>
<evidence type="ECO:0000313" key="1">
    <source>
        <dbReference type="EMBL" id="AFZ69123.1"/>
    </source>
</evidence>
<dbReference type="AlphaFoldDB" id="L0A5H0"/>
<gene>
    <name evidence="1" type="ordered locus">Deipe_3697</name>
</gene>
<dbReference type="SUPFAM" id="SSF56784">
    <property type="entry name" value="HAD-like"/>
    <property type="match status" value="1"/>
</dbReference>
<dbReference type="STRING" id="937777.Deipe_3697"/>
<keyword evidence="2" id="KW-1185">Reference proteome</keyword>
<dbReference type="InterPro" id="IPR023214">
    <property type="entry name" value="HAD_sf"/>
</dbReference>
<dbReference type="KEGG" id="dpd:Deipe_3697"/>
<dbReference type="HOGENOM" id="CLU_044146_0_3_0"/>
<dbReference type="PATRIC" id="fig|937777.3.peg.3707"/>
<dbReference type="PANTHER" id="PTHR10000:SF8">
    <property type="entry name" value="HAD SUPERFAMILY HYDROLASE-LIKE, TYPE 3"/>
    <property type="match status" value="1"/>
</dbReference>
<dbReference type="InterPro" id="IPR000150">
    <property type="entry name" value="Cof"/>
</dbReference>
<dbReference type="GO" id="GO:0000287">
    <property type="term" value="F:magnesium ion binding"/>
    <property type="evidence" value="ECO:0007669"/>
    <property type="project" value="TreeGrafter"/>
</dbReference>
<dbReference type="Pfam" id="PF08282">
    <property type="entry name" value="Hydrolase_3"/>
    <property type="match status" value="1"/>
</dbReference>
<dbReference type="Proteomes" id="UP000010467">
    <property type="component" value="Chromosome"/>
</dbReference>
<reference evidence="2" key="1">
    <citation type="submission" date="2012-03" db="EMBL/GenBank/DDBJ databases">
        <title>Complete sequence of chromosome of Deinococcus peraridilitoris DSM 19664.</title>
        <authorList>
            <person name="Lucas S."/>
            <person name="Copeland A."/>
            <person name="Lapidus A."/>
            <person name="Glavina del Rio T."/>
            <person name="Dalin E."/>
            <person name="Tice H."/>
            <person name="Bruce D."/>
            <person name="Goodwin L."/>
            <person name="Pitluck S."/>
            <person name="Peters L."/>
            <person name="Mikhailova N."/>
            <person name="Lu M."/>
            <person name="Kyrpides N."/>
            <person name="Mavromatis K."/>
            <person name="Ivanova N."/>
            <person name="Brettin T."/>
            <person name="Detter J.C."/>
            <person name="Han C."/>
            <person name="Larimer F."/>
            <person name="Land M."/>
            <person name="Hauser L."/>
            <person name="Markowitz V."/>
            <person name="Cheng J.-F."/>
            <person name="Hugenholtz P."/>
            <person name="Woyke T."/>
            <person name="Wu D."/>
            <person name="Pukall R."/>
            <person name="Steenblock K."/>
            <person name="Brambilla E."/>
            <person name="Klenk H.-P."/>
            <person name="Eisen J.A."/>
        </authorList>
    </citation>
    <scope>NUCLEOTIDE SEQUENCE [LARGE SCALE GENOMIC DNA]</scope>
    <source>
        <strain evidence="2">DSM 19664 / LMG 22246 / CIP 109416 / KR-200</strain>
    </source>
</reference>
<accession>L0A5H0</accession>
<organism evidence="1 2">
    <name type="scientific">Deinococcus peraridilitoris (strain DSM 19664 / LMG 22246 / CIP 109416 / KR-200)</name>
    <dbReference type="NCBI Taxonomy" id="937777"/>
    <lineage>
        <taxon>Bacteria</taxon>
        <taxon>Thermotogati</taxon>
        <taxon>Deinococcota</taxon>
        <taxon>Deinococci</taxon>
        <taxon>Deinococcales</taxon>
        <taxon>Deinococcaceae</taxon>
        <taxon>Deinococcus</taxon>
    </lineage>
</organism>
<protein>
    <submittedName>
        <fullName evidence="1">HAD-superfamily hydrolase, subfamily IIB</fullName>
    </submittedName>
</protein>
<dbReference type="Gene3D" id="3.40.50.1000">
    <property type="entry name" value="HAD superfamily/HAD-like"/>
    <property type="match status" value="1"/>
</dbReference>
<dbReference type="RefSeq" id="WP_015237419.1">
    <property type="nucleotide sequence ID" value="NC_019793.1"/>
</dbReference>
<keyword evidence="1" id="KW-0378">Hydrolase</keyword>
<dbReference type="EMBL" id="CP003382">
    <property type="protein sequence ID" value="AFZ69123.1"/>
    <property type="molecule type" value="Genomic_DNA"/>
</dbReference>
<evidence type="ECO:0000313" key="2">
    <source>
        <dbReference type="Proteomes" id="UP000010467"/>
    </source>
</evidence>
<proteinExistence type="predicted"/>
<dbReference type="GO" id="GO:0016791">
    <property type="term" value="F:phosphatase activity"/>
    <property type="evidence" value="ECO:0007669"/>
    <property type="project" value="TreeGrafter"/>
</dbReference>
<dbReference type="OrthoDB" id="9790031at2"/>
<sequence>MLGLVCIDVDGTLVGSSGDVLPEVWAAAARAREAGIRLAICSGRPAFGKARGYAERLDPDGWHIFQNGASIVNTRSLTSRSSPLPMRAVAALIERSRRLGRILELYTDSAYAVENTARRAREHAALLGLPFEPRDLLSLQGQVVRAQWVVPIEETDEVLSEDHRGMTLSPAGSPVMPDTMFISLTTEGIDKASALRSVAASYGVPIERTMMIGDGPNDAQAMRAAGYAVAMGNAEAEALESARVVVSHVDEGGLAEALELALTID</sequence>